<dbReference type="GeneID" id="25290896"/>
<proteinExistence type="predicted"/>
<feature type="region of interest" description="Disordered" evidence="2">
    <location>
        <begin position="180"/>
        <end position="366"/>
    </location>
</feature>
<evidence type="ECO:0000256" key="2">
    <source>
        <dbReference type="SAM" id="MobiDB-lite"/>
    </source>
</evidence>
<protein>
    <submittedName>
        <fullName evidence="3">Uncharacterized protein</fullName>
    </submittedName>
</protein>
<reference evidence="3 4" key="1">
    <citation type="submission" date="2015-01" db="EMBL/GenBank/DDBJ databases">
        <title>The Genome Sequence of Rhinocladiella mackenzie CBS 650.93.</title>
        <authorList>
            <consortium name="The Broad Institute Genomics Platform"/>
            <person name="Cuomo C."/>
            <person name="de Hoog S."/>
            <person name="Gorbushina A."/>
            <person name="Stielow B."/>
            <person name="Teixiera M."/>
            <person name="Abouelleil A."/>
            <person name="Chapman S.B."/>
            <person name="Priest M."/>
            <person name="Young S.K."/>
            <person name="Wortman J."/>
            <person name="Nusbaum C."/>
            <person name="Birren B."/>
        </authorList>
    </citation>
    <scope>NUCLEOTIDE SEQUENCE [LARGE SCALE GENOMIC DNA]</scope>
    <source>
        <strain evidence="3 4">CBS 650.93</strain>
    </source>
</reference>
<dbReference type="EMBL" id="KN847476">
    <property type="protein sequence ID" value="KIX08169.1"/>
    <property type="molecule type" value="Genomic_DNA"/>
</dbReference>
<accession>A0A0D2IQG0</accession>
<feature type="compositionally biased region" description="Polar residues" evidence="2">
    <location>
        <begin position="340"/>
        <end position="366"/>
    </location>
</feature>
<gene>
    <name evidence="3" type="ORF">Z518_02825</name>
</gene>
<name>A0A0D2IQG0_9EURO</name>
<dbReference type="HOGENOM" id="CLU_612491_0_0_1"/>
<dbReference type="AlphaFoldDB" id="A0A0D2IQG0"/>
<dbReference type="Proteomes" id="UP000053617">
    <property type="component" value="Unassembled WGS sequence"/>
</dbReference>
<feature type="region of interest" description="Disordered" evidence="2">
    <location>
        <begin position="24"/>
        <end position="46"/>
    </location>
</feature>
<keyword evidence="4" id="KW-1185">Reference proteome</keyword>
<dbReference type="RefSeq" id="XP_013275305.1">
    <property type="nucleotide sequence ID" value="XM_013419851.1"/>
</dbReference>
<evidence type="ECO:0000313" key="4">
    <source>
        <dbReference type="Proteomes" id="UP000053617"/>
    </source>
</evidence>
<dbReference type="VEuPathDB" id="FungiDB:Z518_02825"/>
<dbReference type="OrthoDB" id="3946700at2759"/>
<evidence type="ECO:0000313" key="3">
    <source>
        <dbReference type="EMBL" id="KIX08169.1"/>
    </source>
</evidence>
<organism evidence="3 4">
    <name type="scientific">Rhinocladiella mackenziei CBS 650.93</name>
    <dbReference type="NCBI Taxonomy" id="1442369"/>
    <lineage>
        <taxon>Eukaryota</taxon>
        <taxon>Fungi</taxon>
        <taxon>Dikarya</taxon>
        <taxon>Ascomycota</taxon>
        <taxon>Pezizomycotina</taxon>
        <taxon>Eurotiomycetes</taxon>
        <taxon>Chaetothyriomycetidae</taxon>
        <taxon>Chaetothyriales</taxon>
        <taxon>Herpotrichiellaceae</taxon>
        <taxon>Rhinocladiella</taxon>
    </lineage>
</organism>
<evidence type="ECO:0000256" key="1">
    <source>
        <dbReference type="SAM" id="Coils"/>
    </source>
</evidence>
<feature type="coiled-coil region" evidence="1">
    <location>
        <begin position="70"/>
        <end position="104"/>
    </location>
</feature>
<sequence>MFREPEEIAADQAAAKLDQIAATRRSTIRRESTARPGRYSSSRSLIDRIRDSRREIAHEQRNTTFPSRQQREAEREFFDLDAELERLRSLRQRHRARTNQLDRELARRNNNDHIPPEPEPRHDLDLELLSRLRANVGHVSLDDVNSNFGIEVLLSDSHDTIAQHLPRPSRESGLRFEVAATPQSESEPPRRTRFHSARATRVSSPAGGTRVGIAGSPWSLAVQRAGFDDGDDDDNENATLTPGFAPAHGAFRAASQPLDDRSRRSEANPGDGLMDTPPPESLEASYPPLRRVSHMSPRPLGVSGSRVDGLGDRLRSPSPTSDTPEEENWATLLNTMEPGRSSTATSFLSSRPDSRSGSNRSSQATTVATSFGEIGADDSCDLDLPSGITEEQVRQIRERHGRLRREPVPRPDESVPEAIQRDLARGNERMLELEVFGVILERMQRREEIPDEWWAAVGLSPDVVRGSA</sequence>
<keyword evidence="1" id="KW-0175">Coiled coil</keyword>